<dbReference type="Pfam" id="PF17748">
    <property type="entry name" value="VID27_N"/>
    <property type="match status" value="1"/>
</dbReference>
<feature type="domain" description="Vacuolar import/degradation Vid27 C-terminal" evidence="2">
    <location>
        <begin position="387"/>
        <end position="728"/>
    </location>
</feature>
<protein>
    <submittedName>
        <fullName evidence="5">Cytoplasm protein</fullName>
    </submittedName>
</protein>
<evidence type="ECO:0000259" key="4">
    <source>
        <dbReference type="Pfam" id="PF17748"/>
    </source>
</evidence>
<proteinExistence type="predicted"/>
<dbReference type="PANTHER" id="PTHR31913:SF0">
    <property type="entry name" value="VACUOLAR IMPORT AND DEGRADATION PROTEIN 27"/>
    <property type="match status" value="1"/>
</dbReference>
<organism evidence="5 6">
    <name type="scientific">Basidiobolus meristosporus CBS 931.73</name>
    <dbReference type="NCBI Taxonomy" id="1314790"/>
    <lineage>
        <taxon>Eukaryota</taxon>
        <taxon>Fungi</taxon>
        <taxon>Fungi incertae sedis</taxon>
        <taxon>Zoopagomycota</taxon>
        <taxon>Entomophthoromycotina</taxon>
        <taxon>Basidiobolomycetes</taxon>
        <taxon>Basidiobolales</taxon>
        <taxon>Basidiobolaceae</taxon>
        <taxon>Basidiobolus</taxon>
    </lineage>
</organism>
<feature type="compositionally biased region" description="Polar residues" evidence="1">
    <location>
        <begin position="175"/>
        <end position="195"/>
    </location>
</feature>
<feature type="domain" description="Vid27 PH-like" evidence="3">
    <location>
        <begin position="212"/>
        <end position="317"/>
    </location>
</feature>
<feature type="region of interest" description="Disordered" evidence="1">
    <location>
        <begin position="173"/>
        <end position="195"/>
    </location>
</feature>
<evidence type="ECO:0000313" key="6">
    <source>
        <dbReference type="Proteomes" id="UP000193498"/>
    </source>
</evidence>
<sequence length="747" mass="85554">MFLFDSLSKLIWKSPDGSDLITLPSGQFFLLRPDSHRKSRECIFKDSQAVIRRTGTEYQYQLVVSRVYEEGEEELEEDNLNEEEYSFLVDQHLHFYHTEYEGSPSFLWSDLENEGQYFEFVAEERVDPDRLEAFQLTVFECMYERKYRKPHSEASNEELKQFIYDPEVSEKAEPSSPTVVAQKQPSAPSTPVRQVSQEKSPAYISAPDGNNVAVVKGELYLFSINHNTFLLQTSDAVANLIEVNQYEYWLSVEGDGRPYISQPIGSDMNPVFSNEHHSFIWCYTDDNGYVYSWSLKFTDAQEEQIFIESFGRCMYETLNQQNFSKVKSDDQKYITEAYQEDVEMADAFSESDEESSRSEDEDEEEEEEEEEEEVEVRSTSAGKGIDSNSQLAVGYKHDRSFVVRGDKIGVFKHTDDDQLEFSTTINNVSTPNGKKFAPSKVMLHEEDSSMVLMDPKENHSLYKMDLEYGKVVEEWPVHEFIQCSNIMPDTKFAQLTPQKTLVGMSHNAVYRVDPRLPHYKMVDSQLKQYVTKNDFSCATTTENGQIAVASNKGDIRLFNKLGINAKTALPPLGDPIIGIDVTASGRFIVATCKTYLLLIDTMIKSASTPTYGFEKSFPKNEKPVPKRLQLKPEHVAYMNEPVSFTPAKFNTSEGEDERTIVTSTGPYVITWNFRKVKQGKLDDYQIKRYTDTVVADNFKFGEDRNIVVALPNDVTMVNKKTLKSPVKVLQTPTRKLRSRSDIVNSPY</sequence>
<dbReference type="InterPro" id="IPR013863">
    <property type="entry name" value="VID27_C"/>
</dbReference>
<evidence type="ECO:0000313" key="5">
    <source>
        <dbReference type="EMBL" id="ORX95192.1"/>
    </source>
</evidence>
<dbReference type="InParanoid" id="A0A1Y1YB63"/>
<dbReference type="GO" id="GO:0005634">
    <property type="term" value="C:nucleus"/>
    <property type="evidence" value="ECO:0007669"/>
    <property type="project" value="TreeGrafter"/>
</dbReference>
<dbReference type="EMBL" id="MCFE01000183">
    <property type="protein sequence ID" value="ORX95192.1"/>
    <property type="molecule type" value="Genomic_DNA"/>
</dbReference>
<keyword evidence="6" id="KW-1185">Reference proteome</keyword>
<dbReference type="OrthoDB" id="10251113at2759"/>
<dbReference type="PANTHER" id="PTHR31913">
    <property type="entry name" value="VACUOLAR IMPORT AND DEGRADATION PROTEIN 27"/>
    <property type="match status" value="1"/>
</dbReference>
<dbReference type="FunCoup" id="A0A1Y1YB63">
    <property type="interactions" value="287"/>
</dbReference>
<evidence type="ECO:0000259" key="3">
    <source>
        <dbReference type="Pfam" id="PF17747"/>
    </source>
</evidence>
<dbReference type="GO" id="GO:0005737">
    <property type="term" value="C:cytoplasm"/>
    <property type="evidence" value="ECO:0007669"/>
    <property type="project" value="TreeGrafter"/>
</dbReference>
<feature type="region of interest" description="Disordered" evidence="1">
    <location>
        <begin position="344"/>
        <end position="389"/>
    </location>
</feature>
<dbReference type="AlphaFoldDB" id="A0A1Y1YB63"/>
<feature type="compositionally biased region" description="Acidic residues" evidence="1">
    <location>
        <begin position="344"/>
        <end position="374"/>
    </location>
</feature>
<dbReference type="Proteomes" id="UP000193498">
    <property type="component" value="Unassembled WGS sequence"/>
</dbReference>
<accession>A0A1Y1YB63</accession>
<dbReference type="Pfam" id="PF08553">
    <property type="entry name" value="VID27"/>
    <property type="match status" value="1"/>
</dbReference>
<dbReference type="SUPFAM" id="SSF69322">
    <property type="entry name" value="Tricorn protease domain 2"/>
    <property type="match status" value="1"/>
</dbReference>
<name>A0A1Y1YB63_9FUNG</name>
<feature type="domain" description="Vid27 N-terminal" evidence="4">
    <location>
        <begin position="1"/>
        <end position="162"/>
    </location>
</feature>
<gene>
    <name evidence="5" type="ORF">K493DRAFT_219676</name>
</gene>
<reference evidence="5 6" key="1">
    <citation type="submission" date="2016-07" db="EMBL/GenBank/DDBJ databases">
        <title>Pervasive Adenine N6-methylation of Active Genes in Fungi.</title>
        <authorList>
            <consortium name="DOE Joint Genome Institute"/>
            <person name="Mondo S.J."/>
            <person name="Dannebaum R.O."/>
            <person name="Kuo R.C."/>
            <person name="Labutti K."/>
            <person name="Haridas S."/>
            <person name="Kuo A."/>
            <person name="Salamov A."/>
            <person name="Ahrendt S.R."/>
            <person name="Lipzen A."/>
            <person name="Sullivan W."/>
            <person name="Andreopoulos W.B."/>
            <person name="Clum A."/>
            <person name="Lindquist E."/>
            <person name="Daum C."/>
            <person name="Ramamoorthy G.K."/>
            <person name="Gryganskyi A."/>
            <person name="Culley D."/>
            <person name="Magnuson J.K."/>
            <person name="James T.Y."/>
            <person name="O'Malley M.A."/>
            <person name="Stajich J.E."/>
            <person name="Spatafora J.W."/>
            <person name="Visel A."/>
            <person name="Grigoriev I.V."/>
        </authorList>
    </citation>
    <scope>NUCLEOTIDE SEQUENCE [LARGE SCALE GENOMIC DNA]</scope>
    <source>
        <strain evidence="5 6">CBS 931.73</strain>
    </source>
</reference>
<dbReference type="InterPro" id="IPR040979">
    <property type="entry name" value="Vid27_N"/>
</dbReference>
<evidence type="ECO:0000259" key="2">
    <source>
        <dbReference type="Pfam" id="PF08553"/>
    </source>
</evidence>
<evidence type="ECO:0000256" key="1">
    <source>
        <dbReference type="SAM" id="MobiDB-lite"/>
    </source>
</evidence>
<dbReference type="InterPro" id="IPR040458">
    <property type="entry name" value="Vid27"/>
</dbReference>
<dbReference type="InterPro" id="IPR040768">
    <property type="entry name" value="Vid27_PH"/>
</dbReference>
<comment type="caution">
    <text evidence="5">The sequence shown here is derived from an EMBL/GenBank/DDBJ whole genome shotgun (WGS) entry which is preliminary data.</text>
</comment>
<dbReference type="Pfam" id="PF17747">
    <property type="entry name" value="VID27_PH"/>
    <property type="match status" value="1"/>
</dbReference>